<dbReference type="Proteomes" id="UP000789570">
    <property type="component" value="Unassembled WGS sequence"/>
</dbReference>
<keyword evidence="3" id="KW-1185">Reference proteome</keyword>
<accession>A0A9N9HQU4</accession>
<dbReference type="Gene3D" id="1.10.10.60">
    <property type="entry name" value="Homeodomain-like"/>
    <property type="match status" value="1"/>
</dbReference>
<dbReference type="Pfam" id="PF02796">
    <property type="entry name" value="HTH_7"/>
    <property type="match status" value="1"/>
</dbReference>
<evidence type="ECO:0000313" key="2">
    <source>
        <dbReference type="EMBL" id="CAG8701469.1"/>
    </source>
</evidence>
<protein>
    <submittedName>
        <fullName evidence="2">2627_t:CDS:1</fullName>
    </submittedName>
</protein>
<dbReference type="EMBL" id="CAJVPQ010007893">
    <property type="protein sequence ID" value="CAG8701469.1"/>
    <property type="molecule type" value="Genomic_DNA"/>
</dbReference>
<evidence type="ECO:0000259" key="1">
    <source>
        <dbReference type="Pfam" id="PF02796"/>
    </source>
</evidence>
<name>A0A9N9HQU4_9GLOM</name>
<sequence length="43" mass="4939">MPHLTEAECNQIIGLFKGGITRNHIIETLDFSKTTVYRTIQTF</sequence>
<proteinExistence type="predicted"/>
<feature type="non-terminal residue" evidence="2">
    <location>
        <position position="43"/>
    </location>
</feature>
<comment type="caution">
    <text evidence="2">The sequence shown here is derived from an EMBL/GenBank/DDBJ whole genome shotgun (WGS) entry which is preliminary data.</text>
</comment>
<evidence type="ECO:0000313" key="3">
    <source>
        <dbReference type="Proteomes" id="UP000789570"/>
    </source>
</evidence>
<feature type="domain" description="Resolvase HTH" evidence="1">
    <location>
        <begin position="3"/>
        <end position="38"/>
    </location>
</feature>
<reference evidence="2" key="1">
    <citation type="submission" date="2021-06" db="EMBL/GenBank/DDBJ databases">
        <authorList>
            <person name="Kallberg Y."/>
            <person name="Tangrot J."/>
            <person name="Rosling A."/>
        </authorList>
    </citation>
    <scope>NUCLEOTIDE SEQUENCE</scope>
    <source>
        <strain evidence="2">UK204</strain>
    </source>
</reference>
<dbReference type="AlphaFoldDB" id="A0A9N9HQU4"/>
<dbReference type="InterPro" id="IPR006120">
    <property type="entry name" value="Resolvase_HTH_dom"/>
</dbReference>
<dbReference type="OrthoDB" id="2440907at2759"/>
<organism evidence="2 3">
    <name type="scientific">Funneliformis caledonium</name>
    <dbReference type="NCBI Taxonomy" id="1117310"/>
    <lineage>
        <taxon>Eukaryota</taxon>
        <taxon>Fungi</taxon>
        <taxon>Fungi incertae sedis</taxon>
        <taxon>Mucoromycota</taxon>
        <taxon>Glomeromycotina</taxon>
        <taxon>Glomeromycetes</taxon>
        <taxon>Glomerales</taxon>
        <taxon>Glomeraceae</taxon>
        <taxon>Funneliformis</taxon>
    </lineage>
</organism>
<gene>
    <name evidence="2" type="ORF">FCALED_LOCUS13497</name>
</gene>
<dbReference type="GO" id="GO:0003677">
    <property type="term" value="F:DNA binding"/>
    <property type="evidence" value="ECO:0007669"/>
    <property type="project" value="InterPro"/>
</dbReference>
<dbReference type="GO" id="GO:0000150">
    <property type="term" value="F:DNA strand exchange activity"/>
    <property type="evidence" value="ECO:0007669"/>
    <property type="project" value="InterPro"/>
</dbReference>